<protein>
    <recommendedName>
        <fullName evidence="11">MotA/TolQ/ExbB proton channel domain-containing protein</fullName>
    </recommendedName>
</protein>
<evidence type="ECO:0000256" key="3">
    <source>
        <dbReference type="ARBA" id="ARBA00010442"/>
    </source>
</evidence>
<feature type="transmembrane region" description="Helical" evidence="10">
    <location>
        <begin position="159"/>
        <end position="181"/>
    </location>
</feature>
<keyword evidence="7" id="KW-0653">Protein transport</keyword>
<dbReference type="PANTHER" id="PTHR30625:SF15">
    <property type="entry name" value="BIOPOLYMER TRANSPORT PROTEIN EXBB"/>
    <property type="match status" value="1"/>
</dbReference>
<comment type="subcellular location">
    <subcellularLocation>
        <location evidence="2">Cell membrane</location>
        <topology evidence="2">Multi-pass membrane protein</topology>
    </subcellularLocation>
    <subcellularLocation>
        <location evidence="1">Cell membrane</location>
        <topology evidence="1">Single-pass membrane protein</topology>
    </subcellularLocation>
</comment>
<evidence type="ECO:0000256" key="1">
    <source>
        <dbReference type="ARBA" id="ARBA00004162"/>
    </source>
</evidence>
<keyword evidence="6 10" id="KW-0812">Transmembrane</keyword>
<dbReference type="InterPro" id="IPR003400">
    <property type="entry name" value="ExbD"/>
</dbReference>
<keyword evidence="9 10" id="KW-0472">Membrane</keyword>
<evidence type="ECO:0000259" key="11">
    <source>
        <dbReference type="Pfam" id="PF01618"/>
    </source>
</evidence>
<evidence type="ECO:0000256" key="6">
    <source>
        <dbReference type="ARBA" id="ARBA00022692"/>
    </source>
</evidence>
<comment type="similarity">
    <text evidence="3">Belongs to the ExbB/TolQ family.</text>
</comment>
<dbReference type="Pfam" id="PF01618">
    <property type="entry name" value="MotA_ExbB"/>
    <property type="match status" value="1"/>
</dbReference>
<evidence type="ECO:0000256" key="8">
    <source>
        <dbReference type="ARBA" id="ARBA00022989"/>
    </source>
</evidence>
<feature type="transmembrane region" description="Helical" evidence="10">
    <location>
        <begin position="6"/>
        <end position="32"/>
    </location>
</feature>
<evidence type="ECO:0000256" key="10">
    <source>
        <dbReference type="SAM" id="Phobius"/>
    </source>
</evidence>
<feature type="domain" description="MotA/TolQ/ExbB proton channel" evidence="11">
    <location>
        <begin position="72"/>
        <end position="192"/>
    </location>
</feature>
<keyword evidence="4" id="KW-0813">Transport</keyword>
<reference evidence="12" key="1">
    <citation type="journal article" date="2021" name="Genome Biol. Evol.">
        <title>A High-Quality Reference Genome for a Parasitic Bivalve with Doubly Uniparental Inheritance (Bivalvia: Unionida).</title>
        <authorList>
            <person name="Smith C.H."/>
        </authorList>
    </citation>
    <scope>NUCLEOTIDE SEQUENCE</scope>
    <source>
        <strain evidence="12">CHS0354</strain>
    </source>
</reference>
<dbReference type="PANTHER" id="PTHR30625">
    <property type="entry name" value="PROTEIN TOLQ"/>
    <property type="match status" value="1"/>
</dbReference>
<evidence type="ECO:0000256" key="2">
    <source>
        <dbReference type="ARBA" id="ARBA00004651"/>
    </source>
</evidence>
<dbReference type="EMBL" id="JAEAOA010001653">
    <property type="protein sequence ID" value="KAK3596092.1"/>
    <property type="molecule type" value="Genomic_DNA"/>
</dbReference>
<comment type="caution">
    <text evidence="12">The sequence shown here is derived from an EMBL/GenBank/DDBJ whole genome shotgun (WGS) entry which is preliminary data.</text>
</comment>
<dbReference type="InterPro" id="IPR002898">
    <property type="entry name" value="MotA_ExbB_proton_chnl"/>
</dbReference>
<dbReference type="GO" id="GO:0017038">
    <property type="term" value="P:protein import"/>
    <property type="evidence" value="ECO:0007669"/>
    <property type="project" value="TreeGrafter"/>
</dbReference>
<keyword evidence="8 10" id="KW-1133">Transmembrane helix</keyword>
<reference evidence="12" key="3">
    <citation type="submission" date="2023-05" db="EMBL/GenBank/DDBJ databases">
        <authorList>
            <person name="Smith C.H."/>
        </authorList>
    </citation>
    <scope>NUCLEOTIDE SEQUENCE</scope>
    <source>
        <strain evidence="12">CHS0354</strain>
        <tissue evidence="12">Mantle</tissue>
    </source>
</reference>
<keyword evidence="13" id="KW-1185">Reference proteome</keyword>
<feature type="transmembrane region" description="Helical" evidence="10">
    <location>
        <begin position="112"/>
        <end position="139"/>
    </location>
</feature>
<evidence type="ECO:0000256" key="7">
    <source>
        <dbReference type="ARBA" id="ARBA00022927"/>
    </source>
</evidence>
<dbReference type="GO" id="GO:0022857">
    <property type="term" value="F:transmembrane transporter activity"/>
    <property type="evidence" value="ECO:0007669"/>
    <property type="project" value="InterPro"/>
</dbReference>
<proteinExistence type="inferred from homology"/>
<dbReference type="Gene3D" id="3.30.420.270">
    <property type="match status" value="1"/>
</dbReference>
<name>A0AAE0SQ05_9BIVA</name>
<keyword evidence="5" id="KW-1003">Cell membrane</keyword>
<organism evidence="12 13">
    <name type="scientific">Potamilus streckersoni</name>
    <dbReference type="NCBI Taxonomy" id="2493646"/>
    <lineage>
        <taxon>Eukaryota</taxon>
        <taxon>Metazoa</taxon>
        <taxon>Spiralia</taxon>
        <taxon>Lophotrochozoa</taxon>
        <taxon>Mollusca</taxon>
        <taxon>Bivalvia</taxon>
        <taxon>Autobranchia</taxon>
        <taxon>Heteroconchia</taxon>
        <taxon>Palaeoheterodonta</taxon>
        <taxon>Unionida</taxon>
        <taxon>Unionoidea</taxon>
        <taxon>Unionidae</taxon>
        <taxon>Ambleminae</taxon>
        <taxon>Lampsilini</taxon>
        <taxon>Potamilus</taxon>
    </lineage>
</organism>
<dbReference type="AlphaFoldDB" id="A0AAE0SQ05"/>
<evidence type="ECO:0000313" key="12">
    <source>
        <dbReference type="EMBL" id="KAK3596092.1"/>
    </source>
</evidence>
<evidence type="ECO:0000256" key="4">
    <source>
        <dbReference type="ARBA" id="ARBA00022448"/>
    </source>
</evidence>
<dbReference type="Proteomes" id="UP001195483">
    <property type="component" value="Unassembled WGS sequence"/>
</dbReference>
<gene>
    <name evidence="12" type="ORF">CHS0354_027362</name>
</gene>
<dbReference type="InterPro" id="IPR050790">
    <property type="entry name" value="ExbB/TolQ_transport"/>
</dbReference>
<evidence type="ECO:0000313" key="13">
    <source>
        <dbReference type="Proteomes" id="UP001195483"/>
    </source>
</evidence>
<evidence type="ECO:0000256" key="9">
    <source>
        <dbReference type="ARBA" id="ARBA00023136"/>
    </source>
</evidence>
<evidence type="ECO:0000256" key="5">
    <source>
        <dbReference type="ARBA" id="ARBA00022475"/>
    </source>
</evidence>
<accession>A0AAE0SQ05</accession>
<sequence>MDHLFLIRIIVDGGIMMVPLIAFSVVGLAAIIERGFALRPSKVLCIDRLIELEGLIKQGYLEEAYNMVKDEKSPMLRIVKVALLHSGRDKHEIKEAIENAGRLELPELQKNFTLLNTLAVISPLVGLLGTVLGMMQVFSASMNDGGFNMAILSQGISQALITTVTGLIVAVPCLVFYNLYFRMTDNLTNEMEKYSLTLMNLIIRASEQSRQGIKIELPAAQTSTKEAVSKKSEITVSDTAHLYINGKEVNPNDLLPALQALFKSSSDQTLTIRADGKVAHAHVVHVMDIAKQAGFLRLSIAAAKPPSGHAEAP</sequence>
<dbReference type="Pfam" id="PF02472">
    <property type="entry name" value="ExbD"/>
    <property type="match status" value="1"/>
</dbReference>
<dbReference type="GO" id="GO:0005886">
    <property type="term" value="C:plasma membrane"/>
    <property type="evidence" value="ECO:0007669"/>
    <property type="project" value="UniProtKB-SubCell"/>
</dbReference>
<reference evidence="12" key="2">
    <citation type="journal article" date="2021" name="Genome Biol. Evol.">
        <title>Developing a high-quality reference genome for a parasitic bivalve with doubly uniparental inheritance (Bivalvia: Unionida).</title>
        <authorList>
            <person name="Smith C.H."/>
        </authorList>
    </citation>
    <scope>NUCLEOTIDE SEQUENCE</scope>
    <source>
        <strain evidence="12">CHS0354</strain>
        <tissue evidence="12">Mantle</tissue>
    </source>
</reference>